<feature type="transmembrane region" description="Helical" evidence="1">
    <location>
        <begin position="349"/>
        <end position="369"/>
    </location>
</feature>
<feature type="transmembrane region" description="Helical" evidence="1">
    <location>
        <begin position="77"/>
        <end position="110"/>
    </location>
</feature>
<feature type="transmembrane region" description="Helical" evidence="1">
    <location>
        <begin position="190"/>
        <end position="211"/>
    </location>
</feature>
<feature type="transmembrane region" description="Helical" evidence="1">
    <location>
        <begin position="130"/>
        <end position="151"/>
    </location>
</feature>
<feature type="transmembrane region" description="Helical" evidence="1">
    <location>
        <begin position="381"/>
        <end position="404"/>
    </location>
</feature>
<feature type="transmembrane region" description="Helical" evidence="1">
    <location>
        <begin position="46"/>
        <end position="65"/>
    </location>
</feature>
<keyword evidence="1" id="KW-1133">Transmembrane helix</keyword>
<feature type="transmembrane region" description="Helical" evidence="1">
    <location>
        <begin position="21"/>
        <end position="40"/>
    </location>
</feature>
<sequence>MTAQAILPATAQATARAGRRGAPLTIALLVCQLLLQRIAVPLGEDQVPVTLPVSLALLAAGFVTGEFRVRPGAARGVLVLWGTAFSCTLVAVASGLVPSLFSLLLVVAIYPVAGMTADLSASAVRRVENVFFGIMVVAAAVSLVQLLIQVAGVPYEDYLLRVVPVDLLQQGFNTGDPIAYGESLYRSNGVLFLEPSFVSAYLGLATALALYRGRSALLVSVLLAGMLPPLAGSGFVVLLPAVLVMAFSTKRRRNLLALAPALVIALVVALTTPLGERYVARSDEGGGGNTNTSTSLRLLLPYESLLPPSVADVGTAFTGHGAGSAEDYLRENGLSSVTAPLLPKVAYEYGILGVVGIVGALVALLAAAAVRRPWIVGVAVLFLYVNASFLQNTLVMMAFFWASFLPYDDDLDGLHPVTRADDGAYRQPPGVSR</sequence>
<evidence type="ECO:0000256" key="1">
    <source>
        <dbReference type="SAM" id="Phobius"/>
    </source>
</evidence>
<reference evidence="2" key="1">
    <citation type="submission" date="2020-05" db="EMBL/GenBank/DDBJ databases">
        <authorList>
            <person name="Chiriac C."/>
            <person name="Salcher M."/>
            <person name="Ghai R."/>
            <person name="Kavagutti S V."/>
        </authorList>
    </citation>
    <scope>NUCLEOTIDE SEQUENCE</scope>
</reference>
<accession>A0A6J7IW37</accession>
<feature type="transmembrane region" description="Helical" evidence="1">
    <location>
        <begin position="217"/>
        <end position="243"/>
    </location>
</feature>
<dbReference type="EMBL" id="CAFBMQ010000433">
    <property type="protein sequence ID" value="CAB4934931.1"/>
    <property type="molecule type" value="Genomic_DNA"/>
</dbReference>
<gene>
    <name evidence="2" type="ORF">UFOPK3609_02151</name>
</gene>
<proteinExistence type="predicted"/>
<feature type="transmembrane region" description="Helical" evidence="1">
    <location>
        <begin position="255"/>
        <end position="274"/>
    </location>
</feature>
<evidence type="ECO:0000313" key="2">
    <source>
        <dbReference type="EMBL" id="CAB4934931.1"/>
    </source>
</evidence>
<organism evidence="2">
    <name type="scientific">freshwater metagenome</name>
    <dbReference type="NCBI Taxonomy" id="449393"/>
    <lineage>
        <taxon>unclassified sequences</taxon>
        <taxon>metagenomes</taxon>
        <taxon>ecological metagenomes</taxon>
    </lineage>
</organism>
<keyword evidence="1" id="KW-0812">Transmembrane</keyword>
<protein>
    <submittedName>
        <fullName evidence="2">Unannotated protein</fullName>
    </submittedName>
</protein>
<dbReference type="AlphaFoldDB" id="A0A6J7IW37"/>
<keyword evidence="1" id="KW-0472">Membrane</keyword>
<name>A0A6J7IW37_9ZZZZ</name>